<dbReference type="InterPro" id="IPR036162">
    <property type="entry name" value="Resolvase-like_N_sf"/>
</dbReference>
<evidence type="ECO:0000256" key="2">
    <source>
        <dbReference type="ARBA" id="ARBA00023125"/>
    </source>
</evidence>
<feature type="active site" description="O-(5'-phospho-DNA)-serine intermediate" evidence="4 5">
    <location>
        <position position="9"/>
    </location>
</feature>
<dbReference type="PROSITE" id="PS00397">
    <property type="entry name" value="RECOMBINASES_1"/>
    <property type="match status" value="1"/>
</dbReference>
<evidence type="ECO:0000256" key="5">
    <source>
        <dbReference type="PROSITE-ProRule" id="PRU10137"/>
    </source>
</evidence>
<evidence type="ECO:0000259" key="6">
    <source>
        <dbReference type="PROSITE" id="PS51736"/>
    </source>
</evidence>
<dbReference type="EMBL" id="OGTW02000064">
    <property type="protein sequence ID" value="SPS11505.1"/>
    <property type="molecule type" value="Genomic_DNA"/>
</dbReference>
<dbReference type="PROSITE" id="PS51736">
    <property type="entry name" value="RECOMBINASES_3"/>
    <property type="match status" value="1"/>
</dbReference>
<name>A0A2X0SRB4_9LACT</name>
<keyword evidence="2" id="KW-0238">DNA-binding</keyword>
<protein>
    <submittedName>
        <fullName evidence="8">Transposon Tn552 DNA-invertase bin3</fullName>
    </submittedName>
</protein>
<dbReference type="SUPFAM" id="SSF53041">
    <property type="entry name" value="Resolvase-like"/>
    <property type="match status" value="1"/>
</dbReference>
<sequence>MKIGYARVSTFEQKLESQIEVLKEAGAEEVFQKKIYGDYS</sequence>
<accession>A0A2X0SRB4</accession>
<dbReference type="GO" id="GO:0015074">
    <property type="term" value="P:DNA integration"/>
    <property type="evidence" value="ECO:0007669"/>
    <property type="project" value="UniProtKB-KW"/>
</dbReference>
<reference evidence="9" key="2">
    <citation type="submission" date="2018-05" db="EMBL/GenBank/DDBJ databases">
        <authorList>
            <person name="Duru I."/>
        </authorList>
    </citation>
    <scope>NUCLEOTIDE SEQUENCE [LARGE SCALE GENOMIC DNA]</scope>
</reference>
<dbReference type="AlphaFoldDB" id="A0A2X0SRB4"/>
<dbReference type="EMBL" id="OGTW01000064">
    <property type="protein sequence ID" value="SPB26005.1"/>
    <property type="molecule type" value="Genomic_DNA"/>
</dbReference>
<reference evidence="7" key="1">
    <citation type="submission" date="2018-01" db="EMBL/GenBank/DDBJ databases">
        <authorList>
            <person name="Gaut B.S."/>
            <person name="Morton B.R."/>
            <person name="Clegg M.T."/>
            <person name="Duvall M.R."/>
        </authorList>
    </citation>
    <scope>NUCLEOTIDE SEQUENCE</scope>
    <source>
        <strain evidence="7">Lactococcus lactis</strain>
    </source>
</reference>
<proteinExistence type="predicted"/>
<dbReference type="InterPro" id="IPR006119">
    <property type="entry name" value="Resolv_N"/>
</dbReference>
<reference evidence="8" key="3">
    <citation type="submission" date="2018-05" db="EMBL/GenBank/DDBJ databases">
        <authorList>
            <person name="Lanie J.A."/>
            <person name="Ng W.-L."/>
            <person name="Kazmierczak K.M."/>
            <person name="Andrzejewski T.M."/>
            <person name="Davidsen T.M."/>
            <person name="Wayne K.J."/>
            <person name="Tettelin H."/>
            <person name="Glass J.I."/>
            <person name="Rusch D."/>
            <person name="Podicherti R."/>
            <person name="Tsui H.-C.T."/>
            <person name="Winkler M.E."/>
        </authorList>
    </citation>
    <scope>NUCLEOTIDE SEQUENCE</scope>
    <source>
        <strain evidence="8">Lactococcus lactis</strain>
    </source>
</reference>
<evidence type="ECO:0000313" key="7">
    <source>
        <dbReference type="EMBL" id="SPB26005.1"/>
    </source>
</evidence>
<organism evidence="8 9">
    <name type="scientific">Lactococcus lactis</name>
    <dbReference type="NCBI Taxonomy" id="1358"/>
    <lineage>
        <taxon>Bacteria</taxon>
        <taxon>Bacillati</taxon>
        <taxon>Bacillota</taxon>
        <taxon>Bacilli</taxon>
        <taxon>Lactobacillales</taxon>
        <taxon>Streptococcaceae</taxon>
        <taxon>Lactococcus</taxon>
    </lineage>
</organism>
<keyword evidence="1" id="KW-0229">DNA integration</keyword>
<dbReference type="GO" id="GO:0000150">
    <property type="term" value="F:DNA strand exchange activity"/>
    <property type="evidence" value="ECO:0007669"/>
    <property type="project" value="InterPro"/>
</dbReference>
<dbReference type="Proteomes" id="UP000279235">
    <property type="component" value="Unassembled WGS sequence"/>
</dbReference>
<feature type="domain" description="Resolvase/invertase-type recombinase catalytic" evidence="6">
    <location>
        <begin position="1"/>
        <end position="40"/>
    </location>
</feature>
<evidence type="ECO:0000313" key="8">
    <source>
        <dbReference type="EMBL" id="SPS11505.1"/>
    </source>
</evidence>
<dbReference type="Gene3D" id="3.40.50.1390">
    <property type="entry name" value="Resolvase, N-terminal catalytic domain"/>
    <property type="match status" value="1"/>
</dbReference>
<evidence type="ECO:0000256" key="4">
    <source>
        <dbReference type="PIRSR" id="PIRSR606118-50"/>
    </source>
</evidence>
<dbReference type="Pfam" id="PF00239">
    <property type="entry name" value="Resolvase"/>
    <property type="match status" value="1"/>
</dbReference>
<evidence type="ECO:0000256" key="3">
    <source>
        <dbReference type="ARBA" id="ARBA00023172"/>
    </source>
</evidence>
<gene>
    <name evidence="8" type="primary">bin3_2</name>
    <name evidence="8" type="ORF">AMHIJAGA_01439</name>
</gene>
<dbReference type="InterPro" id="IPR006118">
    <property type="entry name" value="Recombinase_CS"/>
</dbReference>
<dbReference type="GO" id="GO:0003677">
    <property type="term" value="F:DNA binding"/>
    <property type="evidence" value="ECO:0007669"/>
    <property type="project" value="UniProtKB-KW"/>
</dbReference>
<evidence type="ECO:0000256" key="1">
    <source>
        <dbReference type="ARBA" id="ARBA00022908"/>
    </source>
</evidence>
<evidence type="ECO:0000313" key="9">
    <source>
        <dbReference type="Proteomes" id="UP000279235"/>
    </source>
</evidence>
<keyword evidence="3" id="KW-0233">DNA recombination</keyword>